<evidence type="ECO:0000313" key="2">
    <source>
        <dbReference type="EMBL" id="MCC2165990.1"/>
    </source>
</evidence>
<accession>A0AAE3DJB5</accession>
<dbReference type="EMBL" id="JAJEPU010000076">
    <property type="protein sequence ID" value="MCC2165990.1"/>
    <property type="molecule type" value="Genomic_DNA"/>
</dbReference>
<sequence length="59" mass="7287">MEKGFAEDVENVALQTLFLSRIFFWKIWMKETLYNRSRKRGKTKDKKQRIDFTERSKEK</sequence>
<feature type="compositionally biased region" description="Basic residues" evidence="1">
    <location>
        <begin position="38"/>
        <end position="47"/>
    </location>
</feature>
<name>A0AAE3DJB5_9FIRM</name>
<feature type="region of interest" description="Disordered" evidence="1">
    <location>
        <begin position="38"/>
        <end position="59"/>
    </location>
</feature>
<evidence type="ECO:0000256" key="1">
    <source>
        <dbReference type="SAM" id="MobiDB-lite"/>
    </source>
</evidence>
<evidence type="ECO:0000313" key="3">
    <source>
        <dbReference type="Proteomes" id="UP001198962"/>
    </source>
</evidence>
<dbReference type="AlphaFoldDB" id="A0AAE3DJB5"/>
<protein>
    <submittedName>
        <fullName evidence="2">Uncharacterized protein</fullName>
    </submittedName>
</protein>
<comment type="caution">
    <text evidence="2">The sequence shown here is derived from an EMBL/GenBank/DDBJ whole genome shotgun (WGS) entry which is preliminary data.</text>
</comment>
<organism evidence="2 3">
    <name type="scientific">Brotaphodocola catenula</name>
    <dbReference type="NCBI Taxonomy" id="2885361"/>
    <lineage>
        <taxon>Bacteria</taxon>
        <taxon>Bacillati</taxon>
        <taxon>Bacillota</taxon>
        <taxon>Clostridia</taxon>
        <taxon>Lachnospirales</taxon>
        <taxon>Lachnospiraceae</taxon>
        <taxon>Brotaphodocola</taxon>
    </lineage>
</organism>
<reference evidence="2" key="1">
    <citation type="submission" date="2021-10" db="EMBL/GenBank/DDBJ databases">
        <title>Anaerobic single-cell dispensing facilitates the cultivation of human gut bacteria.</title>
        <authorList>
            <person name="Afrizal A."/>
        </authorList>
    </citation>
    <scope>NUCLEOTIDE SEQUENCE</scope>
    <source>
        <strain evidence="2">CLA-AA-H274</strain>
    </source>
</reference>
<dbReference type="RefSeq" id="WP_177977037.1">
    <property type="nucleotide sequence ID" value="NZ_JAJEPU010000076.1"/>
</dbReference>
<proteinExistence type="predicted"/>
<dbReference type="Proteomes" id="UP001198962">
    <property type="component" value="Unassembled WGS sequence"/>
</dbReference>
<keyword evidence="3" id="KW-1185">Reference proteome</keyword>
<feature type="compositionally biased region" description="Basic and acidic residues" evidence="1">
    <location>
        <begin position="48"/>
        <end position="59"/>
    </location>
</feature>
<gene>
    <name evidence="2" type="ORF">LKD32_14180</name>
</gene>